<dbReference type="Pfam" id="PF01795">
    <property type="entry name" value="Methyltransf_5"/>
    <property type="match status" value="1"/>
</dbReference>
<evidence type="ECO:0000256" key="6">
    <source>
        <dbReference type="ARBA" id="ARBA00022691"/>
    </source>
</evidence>
<dbReference type="HAMAP" id="MF_01007">
    <property type="entry name" value="16SrRNA_methyltr_H"/>
    <property type="match status" value="1"/>
</dbReference>
<accession>A0AB36TG61</accession>
<dbReference type="FunFam" id="1.10.150.170:FF:000001">
    <property type="entry name" value="Ribosomal RNA small subunit methyltransferase H"/>
    <property type="match status" value="1"/>
</dbReference>
<evidence type="ECO:0000313" key="9">
    <source>
        <dbReference type="Proteomes" id="UP000223596"/>
    </source>
</evidence>
<evidence type="ECO:0000256" key="7">
    <source>
        <dbReference type="HAMAP-Rule" id="MF_01007"/>
    </source>
</evidence>
<feature type="binding site" evidence="7">
    <location>
        <begin position="33"/>
        <end position="35"/>
    </location>
    <ligand>
        <name>S-adenosyl-L-methionine</name>
        <dbReference type="ChEBI" id="CHEBI:59789"/>
    </ligand>
</feature>
<comment type="catalytic activity">
    <reaction evidence="7">
        <text>cytidine(1402) in 16S rRNA + S-adenosyl-L-methionine = N(4)-methylcytidine(1402) in 16S rRNA + S-adenosyl-L-homocysteine + H(+)</text>
        <dbReference type="Rhea" id="RHEA:42928"/>
        <dbReference type="Rhea" id="RHEA-COMP:10286"/>
        <dbReference type="Rhea" id="RHEA-COMP:10287"/>
        <dbReference type="ChEBI" id="CHEBI:15378"/>
        <dbReference type="ChEBI" id="CHEBI:57856"/>
        <dbReference type="ChEBI" id="CHEBI:59789"/>
        <dbReference type="ChEBI" id="CHEBI:74506"/>
        <dbReference type="ChEBI" id="CHEBI:82748"/>
        <dbReference type="EC" id="2.1.1.199"/>
    </reaction>
</comment>
<evidence type="ECO:0000313" key="8">
    <source>
        <dbReference type="EMBL" id="PFH02516.1"/>
    </source>
</evidence>
<evidence type="ECO:0000256" key="4">
    <source>
        <dbReference type="ARBA" id="ARBA00022603"/>
    </source>
</evidence>
<dbReference type="GO" id="GO:0070475">
    <property type="term" value="P:rRNA base methylation"/>
    <property type="evidence" value="ECO:0007669"/>
    <property type="project" value="UniProtKB-UniRule"/>
</dbReference>
<sequence>MEFQHKPVLLEETISNLAIKPDGVYIDGTVGGAGHSGEILKRLDESGTLIGLDQDEFAIKTSQEKLAQINSKAKIILVNTNFVNIKEVCQKNNIESVDGILLDLGVSSHQLDEASRGFSYNKDAPLDMRMDRRGELTAKKIVNEYGREEIKRIIRDYGEEKWASRIAEFIVEARKKKEIETTGELVDIIKAAIPSSARRGGPHPAKRTFQALRIAVNNELGILAKTIEDGTELLKPGGRFCIITFHSLEDRIVKDEFNKKVNPCICPKQFPVCTCGRKPEGVLVNRKPIVPKEKELEENPRARSAKLRVLEKI</sequence>
<comment type="subcellular location">
    <subcellularLocation>
        <location evidence="7">Cytoplasm</location>
    </subcellularLocation>
</comment>
<reference evidence="8 9" key="1">
    <citation type="submission" date="2017-09" db="EMBL/GenBank/DDBJ databases">
        <title>Evaluation of Pacific Biosciences Sequencing Technology to Finishing C. thermocellum Genome Sequences.</title>
        <authorList>
            <person name="Brown S."/>
        </authorList>
    </citation>
    <scope>NUCLEOTIDE SEQUENCE [LARGE SCALE GENOMIC DNA]</scope>
    <source>
        <strain evidence="8 9">AD2</strain>
    </source>
</reference>
<dbReference type="EC" id="2.1.1.199" evidence="7"/>
<dbReference type="RefSeq" id="WP_003515515.1">
    <property type="nucleotide sequence ID" value="NZ_CP013828.1"/>
</dbReference>
<dbReference type="InterPro" id="IPR029063">
    <property type="entry name" value="SAM-dependent_MTases_sf"/>
</dbReference>
<feature type="binding site" evidence="7">
    <location>
        <position position="110"/>
    </location>
    <ligand>
        <name>S-adenosyl-L-methionine</name>
        <dbReference type="ChEBI" id="CHEBI:59789"/>
    </ligand>
</feature>
<dbReference type="SUPFAM" id="SSF81799">
    <property type="entry name" value="Putative methyltransferase TM0872, insert domain"/>
    <property type="match status" value="1"/>
</dbReference>
<evidence type="ECO:0000256" key="1">
    <source>
        <dbReference type="ARBA" id="ARBA00010396"/>
    </source>
</evidence>
<name>A0AB36TG61_ACETH</name>
<organism evidence="8 9">
    <name type="scientific">Acetivibrio thermocellus AD2</name>
    <dbReference type="NCBI Taxonomy" id="1138384"/>
    <lineage>
        <taxon>Bacteria</taxon>
        <taxon>Bacillati</taxon>
        <taxon>Bacillota</taxon>
        <taxon>Clostridia</taxon>
        <taxon>Eubacteriales</taxon>
        <taxon>Oscillospiraceae</taxon>
        <taxon>Acetivibrio</taxon>
    </lineage>
</organism>
<comment type="caution">
    <text evidence="8">The sequence shown here is derived from an EMBL/GenBank/DDBJ whole genome shotgun (WGS) entry which is preliminary data.</text>
</comment>
<dbReference type="PIRSF" id="PIRSF004486">
    <property type="entry name" value="MraW"/>
    <property type="match status" value="1"/>
</dbReference>
<proteinExistence type="inferred from homology"/>
<comment type="function">
    <text evidence="7">Specifically methylates the N4 position of cytidine in position 1402 (C1402) of 16S rRNA.</text>
</comment>
<keyword evidence="3 7" id="KW-0698">rRNA processing</keyword>
<dbReference type="EMBL" id="PDBW01000001">
    <property type="protein sequence ID" value="PFH02516.1"/>
    <property type="molecule type" value="Genomic_DNA"/>
</dbReference>
<comment type="similarity">
    <text evidence="1 7">Belongs to the methyltransferase superfamily. RsmH family.</text>
</comment>
<feature type="binding site" evidence="7">
    <location>
        <position position="53"/>
    </location>
    <ligand>
        <name>S-adenosyl-L-methionine</name>
        <dbReference type="ChEBI" id="CHEBI:59789"/>
    </ligand>
</feature>
<keyword evidence="6 7" id="KW-0949">S-adenosyl-L-methionine</keyword>
<feature type="binding site" evidence="7">
    <location>
        <position position="82"/>
    </location>
    <ligand>
        <name>S-adenosyl-L-methionine</name>
        <dbReference type="ChEBI" id="CHEBI:59789"/>
    </ligand>
</feature>
<dbReference type="InterPro" id="IPR002903">
    <property type="entry name" value="RsmH"/>
</dbReference>
<dbReference type="NCBIfam" id="TIGR00006">
    <property type="entry name" value="16S rRNA (cytosine(1402)-N(4))-methyltransferase RsmH"/>
    <property type="match status" value="1"/>
</dbReference>
<dbReference type="GO" id="GO:0071424">
    <property type="term" value="F:rRNA (cytosine-N4-)-methyltransferase activity"/>
    <property type="evidence" value="ECO:0007669"/>
    <property type="project" value="UniProtKB-UniRule"/>
</dbReference>
<dbReference type="GO" id="GO:0005737">
    <property type="term" value="C:cytoplasm"/>
    <property type="evidence" value="ECO:0007669"/>
    <property type="project" value="UniProtKB-SubCell"/>
</dbReference>
<keyword evidence="2 7" id="KW-0963">Cytoplasm</keyword>
<dbReference type="PANTHER" id="PTHR11265">
    <property type="entry name" value="S-ADENOSYL-METHYLTRANSFERASE MRAW"/>
    <property type="match status" value="1"/>
</dbReference>
<evidence type="ECO:0000256" key="5">
    <source>
        <dbReference type="ARBA" id="ARBA00022679"/>
    </source>
</evidence>
<dbReference type="AlphaFoldDB" id="A0AB36TG61"/>
<evidence type="ECO:0000256" key="3">
    <source>
        <dbReference type="ARBA" id="ARBA00022552"/>
    </source>
</evidence>
<protein>
    <recommendedName>
        <fullName evidence="7">Ribosomal RNA small subunit methyltransferase H</fullName>
        <ecNumber evidence="7">2.1.1.199</ecNumber>
    </recommendedName>
    <alternativeName>
        <fullName evidence="7">16S rRNA m(4)C1402 methyltransferase</fullName>
    </alternativeName>
    <alternativeName>
        <fullName evidence="7">rRNA (cytosine-N(4)-)-methyltransferase RsmH</fullName>
    </alternativeName>
</protein>
<dbReference type="PANTHER" id="PTHR11265:SF0">
    <property type="entry name" value="12S RRNA N4-METHYLCYTIDINE METHYLTRANSFERASE"/>
    <property type="match status" value="1"/>
</dbReference>
<evidence type="ECO:0000256" key="2">
    <source>
        <dbReference type="ARBA" id="ARBA00022490"/>
    </source>
</evidence>
<gene>
    <name evidence="7" type="primary">rsmH</name>
    <name evidence="8" type="ORF">M972_111294</name>
</gene>
<keyword evidence="5 7" id="KW-0808">Transferase</keyword>
<feature type="binding site" evidence="7">
    <location>
        <position position="103"/>
    </location>
    <ligand>
        <name>S-adenosyl-L-methionine</name>
        <dbReference type="ChEBI" id="CHEBI:59789"/>
    </ligand>
</feature>
<dbReference type="InterPro" id="IPR023397">
    <property type="entry name" value="SAM-dep_MeTrfase_MraW_recog"/>
</dbReference>
<keyword evidence="4 7" id="KW-0489">Methyltransferase</keyword>
<dbReference type="Gene3D" id="3.40.50.150">
    <property type="entry name" value="Vaccinia Virus protein VP39"/>
    <property type="match status" value="1"/>
</dbReference>
<dbReference type="Proteomes" id="UP000223596">
    <property type="component" value="Unassembled WGS sequence"/>
</dbReference>
<dbReference type="SUPFAM" id="SSF53335">
    <property type="entry name" value="S-adenosyl-L-methionine-dependent methyltransferases"/>
    <property type="match status" value="1"/>
</dbReference>
<dbReference type="Gene3D" id="1.10.150.170">
    <property type="entry name" value="Putative methyltransferase TM0872, insert domain"/>
    <property type="match status" value="1"/>
</dbReference>